<comment type="function">
    <text evidence="5">Required for morphogenesis and for the elongation of the flagellar filament by facilitating polymerization of the flagellin monomers at the tip of growing filament. Forms a capping structure, which prevents flagellin subunits (transported through the central channel of the flagellum) from leaking out without polymerization at the distal end.</text>
</comment>
<dbReference type="PANTHER" id="PTHR30288">
    <property type="entry name" value="FLAGELLAR CAP/ASSEMBLY PROTEIN FLID"/>
    <property type="match status" value="1"/>
</dbReference>
<organism evidence="8 9">
    <name type="scientific">Hydrocarboniclastica marina</name>
    <dbReference type="NCBI Taxonomy" id="2259620"/>
    <lineage>
        <taxon>Bacteria</taxon>
        <taxon>Pseudomonadati</taxon>
        <taxon>Pseudomonadota</taxon>
        <taxon>Gammaproteobacteria</taxon>
        <taxon>Alteromonadales</taxon>
        <taxon>Alteromonadaceae</taxon>
        <taxon>Hydrocarboniclastica</taxon>
    </lineage>
</organism>
<evidence type="ECO:0000256" key="3">
    <source>
        <dbReference type="ARBA" id="ARBA00023054"/>
    </source>
</evidence>
<comment type="similarity">
    <text evidence="1 5">Belongs to the FliD family.</text>
</comment>
<sequence length="649" mass="66754">MATISALGVGSGILNSDLVDSLVSAERKPVETRLNAQVKETEALISAYGKLRSGVTELQAPMRALSSSDAMRSFAGTSSNPNVEITVDGGAASRGTYTVNVETLAKAHSLASAGPGYADKGATAVGTGELTLTTAGVTKTLTIDSGNNTLQGLADSINELNMGITAGVVDTGDGFRLVMSAEKSGTANAITVSATDLDPANTGLTSLAAGLEETIAAEDAVMTVNGIRVVRPSNTIEGVIEGVTFDLKGEGVTSTISITQDSASVADKVQEFVDKFNSLQDTIKQLSGYDSATQTGGVLNGDSTVRTIQNQLRGILGRVVPGLENAPIRSMADVGLATNWETGKLDFDRSKFLEKLEAHPDDMTALFAEQGRTSDPQVKFLRSGINTQPGDYAINVTQIATQGSISGNVITATAFDMGAGSTFSLEVDGTAADFTLSGAFATRAELLTHINGQLAANDGLRSAGKSVTAAFEGDQLVLKSGRFGAESTVNVTAADATIQASLGLNVGTGTMGVNVAGTINGKPALGNGQTLYSDALGTGPESGIQVRITGGATGDRGTVSFIEGVGDKIVGLVANLTESQGVLTKRPAGLRETLSDIADQRIRLDDRMASLRARLVAQFSAADSLISQLNSTQEYVTQQLAALAPQNSK</sequence>
<dbReference type="KEGG" id="hmi:soil367_06110"/>
<proteinExistence type="inferred from homology"/>
<keyword evidence="9" id="KW-1185">Reference proteome</keyword>
<evidence type="ECO:0000256" key="1">
    <source>
        <dbReference type="ARBA" id="ARBA00009764"/>
    </source>
</evidence>
<accession>A0A4P7XGG6</accession>
<dbReference type="InterPro" id="IPR010809">
    <property type="entry name" value="FliD_C"/>
</dbReference>
<name>A0A4P7XGG6_9ALTE</name>
<dbReference type="RefSeq" id="WP_136547908.1">
    <property type="nucleotide sequence ID" value="NZ_CP031093.1"/>
</dbReference>
<dbReference type="InterPro" id="IPR003481">
    <property type="entry name" value="FliD_N"/>
</dbReference>
<dbReference type="InterPro" id="IPR040026">
    <property type="entry name" value="FliD"/>
</dbReference>
<evidence type="ECO:0000256" key="5">
    <source>
        <dbReference type="RuleBase" id="RU362066"/>
    </source>
</evidence>
<feature type="domain" description="Flagellar hook-associated protein 2 N-terminal" evidence="6">
    <location>
        <begin position="11"/>
        <end position="108"/>
    </location>
</feature>
<dbReference type="GO" id="GO:0009424">
    <property type="term" value="C:bacterial-type flagellum hook"/>
    <property type="evidence" value="ECO:0007669"/>
    <property type="project" value="UniProtKB-UniRule"/>
</dbReference>
<dbReference type="Proteomes" id="UP000298049">
    <property type="component" value="Chromosome"/>
</dbReference>
<keyword evidence="3" id="KW-0175">Coiled coil</keyword>
<dbReference type="GO" id="GO:0071973">
    <property type="term" value="P:bacterial-type flagellum-dependent cell motility"/>
    <property type="evidence" value="ECO:0007669"/>
    <property type="project" value="TreeGrafter"/>
</dbReference>
<dbReference type="Pfam" id="PF07195">
    <property type="entry name" value="FliD_C"/>
    <property type="match status" value="1"/>
</dbReference>
<dbReference type="GO" id="GO:0005576">
    <property type="term" value="C:extracellular region"/>
    <property type="evidence" value="ECO:0007669"/>
    <property type="project" value="UniProtKB-SubCell"/>
</dbReference>
<evidence type="ECO:0000313" key="9">
    <source>
        <dbReference type="Proteomes" id="UP000298049"/>
    </source>
</evidence>
<keyword evidence="5" id="KW-0964">Secreted</keyword>
<evidence type="ECO:0000256" key="4">
    <source>
        <dbReference type="ARBA" id="ARBA00023143"/>
    </source>
</evidence>
<evidence type="ECO:0000259" key="6">
    <source>
        <dbReference type="Pfam" id="PF02465"/>
    </source>
</evidence>
<feature type="domain" description="Flagellar hook-associated protein 2 C-terminal" evidence="7">
    <location>
        <begin position="217"/>
        <end position="405"/>
    </location>
</feature>
<keyword evidence="4 5" id="KW-0975">Bacterial flagellum</keyword>
<evidence type="ECO:0000259" key="7">
    <source>
        <dbReference type="Pfam" id="PF07195"/>
    </source>
</evidence>
<dbReference type="Pfam" id="PF02465">
    <property type="entry name" value="FliD_N"/>
    <property type="match status" value="1"/>
</dbReference>
<dbReference type="EMBL" id="CP031093">
    <property type="protein sequence ID" value="QCF25534.1"/>
    <property type="molecule type" value="Genomic_DNA"/>
</dbReference>
<comment type="subcellular location">
    <subcellularLocation>
        <location evidence="5">Secreted</location>
    </subcellularLocation>
    <subcellularLocation>
        <location evidence="5">Bacterial flagellum</location>
    </subcellularLocation>
</comment>
<dbReference type="OrthoDB" id="9810816at2"/>
<dbReference type="GO" id="GO:0007155">
    <property type="term" value="P:cell adhesion"/>
    <property type="evidence" value="ECO:0007669"/>
    <property type="project" value="InterPro"/>
</dbReference>
<keyword evidence="8" id="KW-0282">Flagellum</keyword>
<keyword evidence="8" id="KW-0969">Cilium</keyword>
<protein>
    <recommendedName>
        <fullName evidence="5">Flagellar hook-associated protein 2</fullName>
        <shortName evidence="5">HAP2</shortName>
    </recommendedName>
    <alternativeName>
        <fullName evidence="5">Flagellar cap protein</fullName>
    </alternativeName>
</protein>
<evidence type="ECO:0000256" key="2">
    <source>
        <dbReference type="ARBA" id="ARBA00011255"/>
    </source>
</evidence>
<reference evidence="8 9" key="1">
    <citation type="submission" date="2018-07" db="EMBL/GenBank/DDBJ databases">
        <title>Marsedoiliclastica nanhaica gen. nov. sp. nov., a novel marine hydrocarbonoclastic bacterium isolated from an in-situ enriched hydrocarbon-degrading consortium in deep-sea sediment.</title>
        <authorList>
            <person name="Dong C."/>
            <person name="Ma T."/>
            <person name="Liu R."/>
            <person name="Shao Z."/>
        </authorList>
    </citation>
    <scope>NUCLEOTIDE SEQUENCE [LARGE SCALE GENOMIC DNA]</scope>
    <source>
        <strain evidence="9">soil36-7</strain>
    </source>
</reference>
<comment type="subunit">
    <text evidence="2 5">Homopentamer.</text>
</comment>
<keyword evidence="8" id="KW-0966">Cell projection</keyword>
<dbReference type="PANTHER" id="PTHR30288:SF0">
    <property type="entry name" value="FLAGELLAR HOOK-ASSOCIATED PROTEIN 2"/>
    <property type="match status" value="1"/>
</dbReference>
<evidence type="ECO:0000313" key="8">
    <source>
        <dbReference type="EMBL" id="QCF25534.1"/>
    </source>
</evidence>
<gene>
    <name evidence="8" type="ORF">soil367_06110</name>
</gene>
<dbReference type="AlphaFoldDB" id="A0A4P7XGG6"/>
<dbReference type="GO" id="GO:0009421">
    <property type="term" value="C:bacterial-type flagellum filament cap"/>
    <property type="evidence" value="ECO:0007669"/>
    <property type="project" value="InterPro"/>
</dbReference>